<evidence type="ECO:0000256" key="6">
    <source>
        <dbReference type="ARBA" id="ARBA00022918"/>
    </source>
</evidence>
<evidence type="ECO:0000256" key="1">
    <source>
        <dbReference type="ARBA" id="ARBA00022679"/>
    </source>
</evidence>
<dbReference type="InParanoid" id="A0A2H3E5C8"/>
<gene>
    <name evidence="8" type="ORF">ARMGADRAFT_924328</name>
</gene>
<keyword evidence="9" id="KW-1185">Reference proteome</keyword>
<keyword evidence="4" id="KW-0255">Endonuclease</keyword>
<dbReference type="STRING" id="47427.A0A2H3E5C8"/>
<proteinExistence type="predicted"/>
<evidence type="ECO:0000313" key="8">
    <source>
        <dbReference type="EMBL" id="PBK96557.1"/>
    </source>
</evidence>
<dbReference type="OrthoDB" id="1750432at2759"/>
<protein>
    <recommendedName>
        <fullName evidence="7">Reverse transcriptase RNase H-like domain-containing protein</fullName>
    </recommendedName>
</protein>
<feature type="domain" description="Reverse transcriptase RNase H-like" evidence="7">
    <location>
        <begin position="11"/>
        <end position="92"/>
    </location>
</feature>
<keyword evidence="1" id="KW-0808">Transferase</keyword>
<evidence type="ECO:0000256" key="4">
    <source>
        <dbReference type="ARBA" id="ARBA00022759"/>
    </source>
</evidence>
<dbReference type="GO" id="GO:0016787">
    <property type="term" value="F:hydrolase activity"/>
    <property type="evidence" value="ECO:0007669"/>
    <property type="project" value="UniProtKB-KW"/>
</dbReference>
<name>A0A2H3E5C8_ARMGA</name>
<dbReference type="AlphaFoldDB" id="A0A2H3E5C8"/>
<keyword evidence="2" id="KW-0548">Nucleotidyltransferase</keyword>
<evidence type="ECO:0000256" key="5">
    <source>
        <dbReference type="ARBA" id="ARBA00022801"/>
    </source>
</evidence>
<dbReference type="InterPro" id="IPR043502">
    <property type="entry name" value="DNA/RNA_pol_sf"/>
</dbReference>
<dbReference type="InterPro" id="IPR041373">
    <property type="entry name" value="RT_RNaseH"/>
</dbReference>
<keyword evidence="5" id="KW-0378">Hydrolase</keyword>
<keyword evidence="6" id="KW-0695">RNA-directed DNA polymerase</keyword>
<dbReference type="GO" id="GO:0004519">
    <property type="term" value="F:endonuclease activity"/>
    <property type="evidence" value="ECO:0007669"/>
    <property type="project" value="UniProtKB-KW"/>
</dbReference>
<sequence length="93" mass="10602">VPMKYKHNALPIWLVSDGCGFGMATVAIQGEHWNKSVVCIFFANFLSAQQNYPIHKIEILSGVKSIMRHCDILQGVHFTWVTDNKGLIHFFQQ</sequence>
<evidence type="ECO:0000313" key="9">
    <source>
        <dbReference type="Proteomes" id="UP000217790"/>
    </source>
</evidence>
<evidence type="ECO:0000256" key="2">
    <source>
        <dbReference type="ARBA" id="ARBA00022695"/>
    </source>
</evidence>
<dbReference type="SUPFAM" id="SSF56672">
    <property type="entry name" value="DNA/RNA polymerases"/>
    <property type="match status" value="1"/>
</dbReference>
<dbReference type="Pfam" id="PF17917">
    <property type="entry name" value="RT_RNaseH"/>
    <property type="match status" value="1"/>
</dbReference>
<evidence type="ECO:0000259" key="7">
    <source>
        <dbReference type="Pfam" id="PF17917"/>
    </source>
</evidence>
<reference evidence="9" key="1">
    <citation type="journal article" date="2017" name="Nat. Ecol. Evol.">
        <title>Genome expansion and lineage-specific genetic innovations in the forest pathogenic fungi Armillaria.</title>
        <authorList>
            <person name="Sipos G."/>
            <person name="Prasanna A.N."/>
            <person name="Walter M.C."/>
            <person name="O'Connor E."/>
            <person name="Balint B."/>
            <person name="Krizsan K."/>
            <person name="Kiss B."/>
            <person name="Hess J."/>
            <person name="Varga T."/>
            <person name="Slot J."/>
            <person name="Riley R."/>
            <person name="Boka B."/>
            <person name="Rigling D."/>
            <person name="Barry K."/>
            <person name="Lee J."/>
            <person name="Mihaltcheva S."/>
            <person name="LaButti K."/>
            <person name="Lipzen A."/>
            <person name="Waldron R."/>
            <person name="Moloney N.M."/>
            <person name="Sperisen C."/>
            <person name="Kredics L."/>
            <person name="Vagvoelgyi C."/>
            <person name="Patrignani A."/>
            <person name="Fitzpatrick D."/>
            <person name="Nagy I."/>
            <person name="Doyle S."/>
            <person name="Anderson J.B."/>
            <person name="Grigoriev I.V."/>
            <person name="Gueldener U."/>
            <person name="Muensterkoetter M."/>
            <person name="Nagy L.G."/>
        </authorList>
    </citation>
    <scope>NUCLEOTIDE SEQUENCE [LARGE SCALE GENOMIC DNA]</scope>
    <source>
        <strain evidence="9">Ar21-2</strain>
    </source>
</reference>
<evidence type="ECO:0000256" key="3">
    <source>
        <dbReference type="ARBA" id="ARBA00022722"/>
    </source>
</evidence>
<organism evidence="8 9">
    <name type="scientific">Armillaria gallica</name>
    <name type="common">Bulbous honey fungus</name>
    <name type="synonym">Armillaria bulbosa</name>
    <dbReference type="NCBI Taxonomy" id="47427"/>
    <lineage>
        <taxon>Eukaryota</taxon>
        <taxon>Fungi</taxon>
        <taxon>Dikarya</taxon>
        <taxon>Basidiomycota</taxon>
        <taxon>Agaricomycotina</taxon>
        <taxon>Agaricomycetes</taxon>
        <taxon>Agaricomycetidae</taxon>
        <taxon>Agaricales</taxon>
        <taxon>Marasmiineae</taxon>
        <taxon>Physalacriaceae</taxon>
        <taxon>Armillaria</taxon>
    </lineage>
</organism>
<dbReference type="GO" id="GO:0003964">
    <property type="term" value="F:RNA-directed DNA polymerase activity"/>
    <property type="evidence" value="ECO:0007669"/>
    <property type="project" value="UniProtKB-KW"/>
</dbReference>
<feature type="non-terminal residue" evidence="8">
    <location>
        <position position="1"/>
    </location>
</feature>
<dbReference type="EMBL" id="KZ293650">
    <property type="protein sequence ID" value="PBK96557.1"/>
    <property type="molecule type" value="Genomic_DNA"/>
</dbReference>
<accession>A0A2H3E5C8</accession>
<dbReference type="Proteomes" id="UP000217790">
    <property type="component" value="Unassembled WGS sequence"/>
</dbReference>
<keyword evidence="3" id="KW-0540">Nuclease</keyword>